<protein>
    <submittedName>
        <fullName evidence="4">HEAT repeat family protein</fullName>
    </submittedName>
</protein>
<dbReference type="OMA" id="IHSINMA"/>
<dbReference type="GeneID" id="6996390"/>
<dbReference type="InterPro" id="IPR016024">
    <property type="entry name" value="ARM-type_fold"/>
</dbReference>
<dbReference type="Pfam" id="PF24714">
    <property type="entry name" value="TOR1L1_N"/>
    <property type="match status" value="1"/>
</dbReference>
<dbReference type="Gene3D" id="1.25.10.10">
    <property type="entry name" value="Leucine-rich Repeat Variant"/>
    <property type="match status" value="1"/>
</dbReference>
<dbReference type="RefSeq" id="XP_002141368.1">
    <property type="nucleotide sequence ID" value="XM_002141332.1"/>
</dbReference>
<sequence>MGLGIGDLKTLISKIELTDIPGLLTSGLLDSMKMRPMARRFSIKAVDCIVEHFGSQSILPYLGNIIAFIVEACKDQEVHVQNSAVASVASIAPLVMSDEIFQLNPDVVNLFFDPLLQLAKKNVTPSTQLAAITAIGAAIDGVSLNLTVMFLQKFVGQLLPLAGNPNIMDSCKAVVIDILKKIVTVIWIFLKETPFGSSPYTYDIKSEGNSADNIHEDLLISPITWKDINQIFSVLIKEINTNFTSICKNVNVKIASISLFTEIMMCCFVAQAGMLIAANESSVPLRKSLSGLKHFAETIIHSINMAVKEKSPKVREVANFCLKKIQEANEIYLPKCKESSSDYSNLVDVSLIFQSVKQFNSENIANNQKKKINKDFFNNATDEIVVRHISPPPSNCKGQVLQEQSSEDSQESSLAKNFEDDSNFQDAVPEQICSGDKISNEPESCNNKQMPQNPPPVLISSPTNLENTQLSYLSTMNNTSTSPMFVITAPPMLTTQMCSHPNQSTQEWFEKQIDSMRQEISVLKSRQIEVENIAHVLKMVAISRVDRLEDRLQKLSALLLESESENTDINVNNCDKTSSKFNCELENSRTVNQDIRKSLYMKAKKVIDKI</sequence>
<feature type="region of interest" description="Disordered" evidence="2">
    <location>
        <begin position="388"/>
        <end position="421"/>
    </location>
</feature>
<feature type="compositionally biased region" description="Polar residues" evidence="2">
    <location>
        <begin position="441"/>
        <end position="451"/>
    </location>
</feature>
<evidence type="ECO:0000256" key="2">
    <source>
        <dbReference type="SAM" id="MobiDB-lite"/>
    </source>
</evidence>
<dbReference type="PROSITE" id="PS50077">
    <property type="entry name" value="HEAT_REPEAT"/>
    <property type="match status" value="1"/>
</dbReference>
<evidence type="ECO:0000259" key="3">
    <source>
        <dbReference type="Pfam" id="PF24714"/>
    </source>
</evidence>
<dbReference type="Proteomes" id="UP000001460">
    <property type="component" value="Unassembled WGS sequence"/>
</dbReference>
<dbReference type="AlphaFoldDB" id="B6AFM8"/>
<dbReference type="VEuPathDB" id="CryptoDB:CMU_034040"/>
<feature type="repeat" description="HEAT" evidence="1">
    <location>
        <begin position="65"/>
        <end position="103"/>
    </location>
</feature>
<feature type="domain" description="TORTIFOLIA1/SINE1-2 N-terminal" evidence="3">
    <location>
        <begin position="3"/>
        <end position="185"/>
    </location>
</feature>
<reference evidence="4" key="1">
    <citation type="submission" date="2008-06" db="EMBL/GenBank/DDBJ databases">
        <authorList>
            <person name="Lorenzi H."/>
            <person name="Inman J."/>
            <person name="Miller J."/>
            <person name="Schobel S."/>
            <person name="Amedeo P."/>
            <person name="Caler E.V."/>
            <person name="da Silva J."/>
        </authorList>
    </citation>
    <scope>NUCLEOTIDE SEQUENCE [LARGE SCALE GENOMIC DNA]</scope>
    <source>
        <strain evidence="4">RN66</strain>
    </source>
</reference>
<evidence type="ECO:0000313" key="5">
    <source>
        <dbReference type="Proteomes" id="UP000001460"/>
    </source>
</evidence>
<feature type="region of interest" description="Disordered" evidence="2">
    <location>
        <begin position="435"/>
        <end position="463"/>
    </location>
</feature>
<keyword evidence="5" id="KW-1185">Reference proteome</keyword>
<accession>B6AFM8</accession>
<proteinExistence type="predicted"/>
<gene>
    <name evidence="4" type="ORF">CMU_034040</name>
</gene>
<dbReference type="InterPro" id="IPR011989">
    <property type="entry name" value="ARM-like"/>
</dbReference>
<dbReference type="SUPFAM" id="SSF48371">
    <property type="entry name" value="ARM repeat"/>
    <property type="match status" value="1"/>
</dbReference>
<name>B6AFM8_CRYMR</name>
<dbReference type="InterPro" id="IPR021133">
    <property type="entry name" value="HEAT_type_2"/>
</dbReference>
<evidence type="ECO:0000256" key="1">
    <source>
        <dbReference type="PROSITE-ProRule" id="PRU00103"/>
    </source>
</evidence>
<organism evidence="4 5">
    <name type="scientific">Cryptosporidium muris (strain RN66)</name>
    <dbReference type="NCBI Taxonomy" id="441375"/>
    <lineage>
        <taxon>Eukaryota</taxon>
        <taxon>Sar</taxon>
        <taxon>Alveolata</taxon>
        <taxon>Apicomplexa</taxon>
        <taxon>Conoidasida</taxon>
        <taxon>Coccidia</taxon>
        <taxon>Eucoccidiorida</taxon>
        <taxon>Eimeriorina</taxon>
        <taxon>Cryptosporidiidae</taxon>
        <taxon>Cryptosporidium</taxon>
    </lineage>
</organism>
<dbReference type="EMBL" id="DS989731">
    <property type="protein sequence ID" value="EEA07019.1"/>
    <property type="molecule type" value="Genomic_DNA"/>
</dbReference>
<dbReference type="InterPro" id="IPR057600">
    <property type="entry name" value="TORTIFOLIA1/SINE1-2_N"/>
</dbReference>
<dbReference type="OrthoDB" id="341720at2759"/>
<evidence type="ECO:0000313" key="4">
    <source>
        <dbReference type="EMBL" id="EEA07019.1"/>
    </source>
</evidence>